<keyword evidence="1" id="KW-0175">Coiled coil</keyword>
<feature type="coiled-coil region" evidence="1">
    <location>
        <begin position="327"/>
        <end position="388"/>
    </location>
</feature>
<sequence>QHGRMILESVEQGPLIWPTIEENGLTRPKKYLELTPSESIQADCDVKATNIILQVNTKFLNTLPPEWSKFVTDVKLVRDVHTTNIDQLHAYLGQHEFHTNEVRVLHELNPQQKSEFSQFNSGLTIPVFKQGDDLIDAINHMMSFLSSVVTSCFPTTNNQLRNSSNPRQQATIHDDRVTIQPVQARQISYATGTSKTYTPGNKGLLSVITAKAKVAYPNSALSRKEKGMIHDPGISEGQATHSFITNNAAYQTDDLDAYDSDCDELNTAKIALIANLSQFGSDALTEDTVHNSTPSAQKDALILSVIEQLRTQVMNCNKINLDNKSVNDTLTAELERYKEQVKFLKEGKNVDLMHRVTVSDACEQSVKIDRLKQILSEQIKEKESLIQTVTLLKNDFKKEESRNIDREIVLEKKIKLLDNIVFKRDQSTQIVHIKLSSWNQIYDGNVTEKTNAIVIHDTKETPMLAEESCLKMLLKQKDPMMFEKKVNTTLVDYAVLNQLSQDFKTRFIPKTELSAKQVFWPQNSVNSPEPTHFSRPTKVEVPKELPKVSMSQKKDMVIKKLKERIKSLSSNMKEDKIKKELEEIETINIELDHREKVLVITALKDNFKNLKGKVVVDDAVTLHPIDPKMLKVDVAPLAPKLQKYRTTHSDYLRHTQEETAILREIIKQGKLLNPLNNSLNYACKYTKRIQELLILIRQTCPCINNLGDKLMAVTPMNETKRVRVTEPVTSSRNTNIKIASSSNIVSNKPMLSSKGVNLSTSASGSQPSGNTKKDKIQQTPSSTKKNKIEAHPRTIRSSLINKNCDVKPKDTAFVLHSKLNMNFDLKSVTCNGCLFFDNHDLCVLDFINNVVQIILWYLDSGCSKHMTGNRSQLTNFVDKFLGMVKFGNDHVAKIMGYDDYQIRNVTILKVYFVDGLGHNLFSVGQFCDSDLEVTFRQHTCFICNLEEAIATACYTQNRSIVRLRHGKTPYELLHDKLPDLSFLHDMLFQPLFDELLTPSPNVDHPAPEVIALIAEVVALEPAASTGSPSSTTVNQDAPSPNVAHINNDSFFGLLIPETKDHPLENIIGQLARPVSTRLQLHEQALFCYYDAFLMSVEPKTYKDALTQSCWIKAILEAISIFLTFVAHVNMVVYQMDVKTAFLNGNLREEVYVSQPDGFVDQDNPNHVYMLKKSLYGLKQAPRAWSKHIDIRYYFIKEHIENGVIEIYFVNTEYQLADIFTKALGRERIEFLINKLGMRSFTPETLKQLADEVEE</sequence>
<evidence type="ECO:0000256" key="2">
    <source>
        <dbReference type="SAM" id="MobiDB-lite"/>
    </source>
</evidence>
<dbReference type="InterPro" id="IPR054722">
    <property type="entry name" value="PolX-like_BBD"/>
</dbReference>
<feature type="domain" description="Retrovirus-related Pol polyprotein from transposon TNT 1-94-like beta-barrel" evidence="4">
    <location>
        <begin position="856"/>
        <end position="928"/>
    </location>
</feature>
<evidence type="ECO:0000313" key="5">
    <source>
        <dbReference type="EMBL" id="GEX31213.1"/>
    </source>
</evidence>
<gene>
    <name evidence="5" type="ORF">Tci_303188</name>
</gene>
<comment type="caution">
    <text evidence="5">The sequence shown here is derived from an EMBL/GenBank/DDBJ whole genome shotgun (WGS) entry which is preliminary data.</text>
</comment>
<dbReference type="CDD" id="cd09272">
    <property type="entry name" value="RNase_HI_RT_Ty1"/>
    <property type="match status" value="1"/>
</dbReference>
<accession>A0A699H2J2</accession>
<feature type="non-terminal residue" evidence="5">
    <location>
        <position position="1"/>
    </location>
</feature>
<proteinExistence type="predicted"/>
<feature type="domain" description="Reverse transcriptase Ty1/copia-type" evidence="3">
    <location>
        <begin position="1115"/>
        <end position="1190"/>
    </location>
</feature>
<organism evidence="5">
    <name type="scientific">Tanacetum cinerariifolium</name>
    <name type="common">Dalmatian daisy</name>
    <name type="synonym">Chrysanthemum cinerariifolium</name>
    <dbReference type="NCBI Taxonomy" id="118510"/>
    <lineage>
        <taxon>Eukaryota</taxon>
        <taxon>Viridiplantae</taxon>
        <taxon>Streptophyta</taxon>
        <taxon>Embryophyta</taxon>
        <taxon>Tracheophyta</taxon>
        <taxon>Spermatophyta</taxon>
        <taxon>Magnoliopsida</taxon>
        <taxon>eudicotyledons</taxon>
        <taxon>Gunneridae</taxon>
        <taxon>Pentapetalae</taxon>
        <taxon>asterids</taxon>
        <taxon>campanulids</taxon>
        <taxon>Asterales</taxon>
        <taxon>Asteraceae</taxon>
        <taxon>Asteroideae</taxon>
        <taxon>Anthemideae</taxon>
        <taxon>Anthemidinae</taxon>
        <taxon>Tanacetum</taxon>
    </lineage>
</organism>
<feature type="compositionally biased region" description="Polar residues" evidence="2">
    <location>
        <begin position="755"/>
        <end position="770"/>
    </location>
</feature>
<dbReference type="AlphaFoldDB" id="A0A699H2J2"/>
<reference evidence="5" key="1">
    <citation type="journal article" date="2019" name="Sci. Rep.">
        <title>Draft genome of Tanacetum cinerariifolium, the natural source of mosquito coil.</title>
        <authorList>
            <person name="Yamashiro T."/>
            <person name="Shiraishi A."/>
            <person name="Satake H."/>
            <person name="Nakayama K."/>
        </authorList>
    </citation>
    <scope>NUCLEOTIDE SEQUENCE</scope>
</reference>
<feature type="region of interest" description="Disordered" evidence="2">
    <location>
        <begin position="755"/>
        <end position="791"/>
    </location>
</feature>
<evidence type="ECO:0000256" key="1">
    <source>
        <dbReference type="SAM" id="Coils"/>
    </source>
</evidence>
<dbReference type="Pfam" id="PF07727">
    <property type="entry name" value="RVT_2"/>
    <property type="match status" value="1"/>
</dbReference>
<evidence type="ECO:0000259" key="4">
    <source>
        <dbReference type="Pfam" id="PF22936"/>
    </source>
</evidence>
<dbReference type="EMBL" id="BKCJ010101011">
    <property type="protein sequence ID" value="GEX31213.1"/>
    <property type="molecule type" value="Genomic_DNA"/>
</dbReference>
<dbReference type="InterPro" id="IPR013103">
    <property type="entry name" value="RVT_2"/>
</dbReference>
<name>A0A699H2J2_TANCI</name>
<protein>
    <submittedName>
        <fullName evidence="5">Integrase, catalytic region, zinc finger, CCHC-type, peptidase aspartic, catalytic</fullName>
    </submittedName>
</protein>
<evidence type="ECO:0000259" key="3">
    <source>
        <dbReference type="Pfam" id="PF07727"/>
    </source>
</evidence>
<dbReference type="Pfam" id="PF22936">
    <property type="entry name" value="Pol_BBD"/>
    <property type="match status" value="1"/>
</dbReference>